<dbReference type="OrthoDB" id="9805982at2"/>
<dbReference type="EMBL" id="QLNI01000023">
    <property type="protein sequence ID" value="RAM01729.1"/>
    <property type="molecule type" value="Genomic_DNA"/>
</dbReference>
<sequence length="357" mass="40212">MKLSVPFVPDEGYAQFLIRHASSLSSIYFPLPSGPVTDARVRIGDNLTSGTQDLCATLSGLKAVDKYILMNTRFMPPHVYADNTILSGILDDIAHLDNTVGIKGIVLSDMYLLRALDQTGHEIVPRLEAIPGINAMLDSPEKFFSFFDLLTLSRFKEPSRIVPDRALNRNPEKLTFLSKSVKAYDPNIRIELLANEGCIYQCPFKLTHDAHIALSNTGLAREATFRMNQDLGCQAYFNVQPHAFLKSPFIRPEDIHHYQGVADGIKLCGRTRGVRFLKRCISAYIEESFNGNLLDLMDTPETLARQCHIDNSRLGRQFFTPLTSCTKVCETCKICSEIFNKASWKKAITFKSYKEFK</sequence>
<keyword evidence="4" id="KW-1185">Reference proteome</keyword>
<evidence type="ECO:0000313" key="2">
    <source>
        <dbReference type="EMBL" id="RAM01729.1"/>
    </source>
</evidence>
<organism evidence="2 3">
    <name type="scientific">Desulfobacter hydrogenophilus</name>
    <dbReference type="NCBI Taxonomy" id="2291"/>
    <lineage>
        <taxon>Bacteria</taxon>
        <taxon>Pseudomonadati</taxon>
        <taxon>Thermodesulfobacteriota</taxon>
        <taxon>Desulfobacteria</taxon>
        <taxon>Desulfobacterales</taxon>
        <taxon>Desulfobacteraceae</taxon>
        <taxon>Desulfobacter</taxon>
    </lineage>
</organism>
<evidence type="ECO:0000313" key="1">
    <source>
        <dbReference type="EMBL" id="QBH13784.1"/>
    </source>
</evidence>
<dbReference type="AlphaFoldDB" id="A0A328FBQ5"/>
<gene>
    <name evidence="2" type="ORF">DO021_12395</name>
    <name evidence="1" type="ORF">EYB58_13145</name>
</gene>
<dbReference type="Proteomes" id="UP000248798">
    <property type="component" value="Unassembled WGS sequence"/>
</dbReference>
<proteinExistence type="predicted"/>
<protein>
    <submittedName>
        <fullName evidence="2">Uncharacterized protein</fullName>
    </submittedName>
</protein>
<evidence type="ECO:0000313" key="3">
    <source>
        <dbReference type="Proteomes" id="UP000248798"/>
    </source>
</evidence>
<reference evidence="2 3" key="1">
    <citation type="submission" date="2018-06" db="EMBL/GenBank/DDBJ databases">
        <title>Complete Genome Sequence of Desulfobacter hydrogenophilus (DSM3380).</title>
        <authorList>
            <person name="Marietou A."/>
            <person name="Schreiber L."/>
            <person name="Marshall I."/>
            <person name="Jorgensen B."/>
        </authorList>
    </citation>
    <scope>NUCLEOTIDE SEQUENCE [LARGE SCALE GENOMIC DNA]</scope>
    <source>
        <strain evidence="2 3">DSM 3380</strain>
    </source>
</reference>
<evidence type="ECO:0000313" key="4">
    <source>
        <dbReference type="Proteomes" id="UP000293902"/>
    </source>
</evidence>
<reference evidence="1 4" key="2">
    <citation type="submission" date="2019-02" db="EMBL/GenBank/DDBJ databases">
        <title>Complete genome sequence of Desulfobacter hydrogenophilus AcRS1.</title>
        <authorList>
            <person name="Marietou A."/>
            <person name="Lund M.B."/>
            <person name="Marshall I.P.G."/>
            <person name="Schreiber L."/>
            <person name="Jorgensen B."/>
        </authorList>
    </citation>
    <scope>NUCLEOTIDE SEQUENCE [LARGE SCALE GENOMIC DNA]</scope>
    <source>
        <strain evidence="1 4">AcRS1</strain>
    </source>
</reference>
<name>A0A328FBQ5_9BACT</name>
<dbReference type="RefSeq" id="WP_111957108.1">
    <property type="nucleotide sequence ID" value="NZ_CP036313.1"/>
</dbReference>
<dbReference type="EMBL" id="CP036313">
    <property type="protein sequence ID" value="QBH13784.1"/>
    <property type="molecule type" value="Genomic_DNA"/>
</dbReference>
<dbReference type="Proteomes" id="UP000293902">
    <property type="component" value="Chromosome"/>
</dbReference>
<accession>A0A328FBQ5</accession>